<proteinExistence type="predicted"/>
<reference evidence="3" key="1">
    <citation type="journal article" date="2019" name="Int. J. Syst. Evol. Microbiol.">
        <title>The Global Catalogue of Microorganisms (GCM) 10K type strain sequencing project: providing services to taxonomists for standard genome sequencing and annotation.</title>
        <authorList>
            <consortium name="The Broad Institute Genomics Platform"/>
            <consortium name="The Broad Institute Genome Sequencing Center for Infectious Disease"/>
            <person name="Wu L."/>
            <person name="Ma J."/>
        </authorList>
    </citation>
    <scope>NUCLEOTIDE SEQUENCE [LARGE SCALE GENOMIC DNA]</scope>
    <source>
        <strain evidence="3">KCTC 23723</strain>
    </source>
</reference>
<accession>A0ABQ2WQT5</accession>
<gene>
    <name evidence="2" type="ORF">GCM10008111_19640</name>
</gene>
<dbReference type="Proteomes" id="UP000634667">
    <property type="component" value="Unassembled WGS sequence"/>
</dbReference>
<evidence type="ECO:0000313" key="3">
    <source>
        <dbReference type="Proteomes" id="UP000634667"/>
    </source>
</evidence>
<keyword evidence="3" id="KW-1185">Reference proteome</keyword>
<feature type="domain" description="FlgO" evidence="1">
    <location>
        <begin position="93"/>
        <end position="221"/>
    </location>
</feature>
<evidence type="ECO:0000313" key="2">
    <source>
        <dbReference type="EMBL" id="GGW63640.1"/>
    </source>
</evidence>
<dbReference type="RefSeq" id="WP_189483008.1">
    <property type="nucleotide sequence ID" value="NZ_BMYR01000007.1"/>
</dbReference>
<organism evidence="2 3">
    <name type="scientific">Alishewanella tabrizica</name>
    <dbReference type="NCBI Taxonomy" id="671278"/>
    <lineage>
        <taxon>Bacteria</taxon>
        <taxon>Pseudomonadati</taxon>
        <taxon>Pseudomonadota</taxon>
        <taxon>Gammaproteobacteria</taxon>
        <taxon>Alteromonadales</taxon>
        <taxon>Alteromonadaceae</taxon>
        <taxon>Alishewanella</taxon>
    </lineage>
</organism>
<dbReference type="InterPro" id="IPR041215">
    <property type="entry name" value="FlgO_dom"/>
</dbReference>
<dbReference type="PROSITE" id="PS51257">
    <property type="entry name" value="PROKAR_LIPOPROTEIN"/>
    <property type="match status" value="1"/>
</dbReference>
<dbReference type="EMBL" id="BMYR01000007">
    <property type="protein sequence ID" value="GGW63640.1"/>
    <property type="molecule type" value="Genomic_DNA"/>
</dbReference>
<dbReference type="Pfam" id="PF17680">
    <property type="entry name" value="FlgO"/>
    <property type="match status" value="1"/>
</dbReference>
<protein>
    <recommendedName>
        <fullName evidence="1">FlgO domain-containing protein</fullName>
    </recommendedName>
</protein>
<evidence type="ECO:0000259" key="1">
    <source>
        <dbReference type="Pfam" id="PF17680"/>
    </source>
</evidence>
<sequence>MIRKHLVLLGLAGLLAGCYSYHRVEEGVSRCDSQGRCSSEVRRHTHDIVRQDTVTPLPTQQAIPAGRMTGWEVPHQYVTSLQSNKQLNDYVAQMAMQLVETFHYFPSSSRVAVASFVNLDSELNTTNIIGNQLAEAFIHQFQQFGINVVDFKTTRDIQVTANGDFVFTRNHMQLDAMQQIDYVLSGTMVFVPRGIMINARVINFHTKVVAASSQQLIPHFVISSIYPGIVR</sequence>
<comment type="caution">
    <text evidence="2">The sequence shown here is derived from an EMBL/GenBank/DDBJ whole genome shotgun (WGS) entry which is preliminary data.</text>
</comment>
<name>A0ABQ2WQT5_9ALTE</name>